<dbReference type="EMBL" id="VWRR01000006">
    <property type="protein sequence ID" value="KAF6003453.1"/>
    <property type="molecule type" value="Genomic_DNA"/>
</dbReference>
<dbReference type="InterPro" id="IPR009088">
    <property type="entry name" value="TFIIA_b-brl"/>
</dbReference>
<dbReference type="AlphaFoldDB" id="A0A7J7IK43"/>
<dbReference type="Gene3D" id="1.10.287.190">
    <property type="entry name" value="Transcription factor IIA gamma subunit, alpha-helical domain"/>
    <property type="match status" value="1"/>
</dbReference>
<evidence type="ECO:0000256" key="1">
    <source>
        <dbReference type="ARBA" id="ARBA00004123"/>
    </source>
</evidence>
<proteinExistence type="inferred from homology"/>
<dbReference type="InterPro" id="IPR015872">
    <property type="entry name" value="TFIIA_gsu_N"/>
</dbReference>
<dbReference type="InterPro" id="IPR009083">
    <property type="entry name" value="TFIIA_a-hlx"/>
</dbReference>
<keyword evidence="4" id="KW-0804">Transcription</keyword>
<evidence type="ECO:0000256" key="5">
    <source>
        <dbReference type="ARBA" id="ARBA00023242"/>
    </source>
</evidence>
<keyword evidence="5" id="KW-0539">Nucleus</keyword>
<feature type="region of interest" description="Disordered" evidence="6">
    <location>
        <begin position="199"/>
        <end position="229"/>
    </location>
</feature>
<keyword evidence="9" id="KW-1185">Reference proteome</keyword>
<comment type="subcellular location">
    <subcellularLocation>
        <location evidence="1">Nucleus</location>
    </subcellularLocation>
</comment>
<reference evidence="8 9" key="1">
    <citation type="journal article" date="2020" name="J. Phycol.">
        <title>Comparative genome analysis reveals Cyanidiococcus gen. nov., a new extremophilic red algal genus sister to Cyanidioschyzon (Cyanidioschyzonaceae, Rhodophyta).</title>
        <authorList>
            <person name="Liu S.-L."/>
            <person name="Chiang Y.-R."/>
            <person name="Yoon H.S."/>
            <person name="Fu H.-Y."/>
        </authorList>
    </citation>
    <scope>NUCLEOTIDE SEQUENCE [LARGE SCALE GENOMIC DNA]</scope>
    <source>
        <strain evidence="8 9">THAL066</strain>
    </source>
</reference>
<organism evidence="8 9">
    <name type="scientific">Cyanidiococcus yangmingshanensis</name>
    <dbReference type="NCBI Taxonomy" id="2690220"/>
    <lineage>
        <taxon>Eukaryota</taxon>
        <taxon>Rhodophyta</taxon>
        <taxon>Bangiophyceae</taxon>
        <taxon>Cyanidiales</taxon>
        <taxon>Cyanidiaceae</taxon>
        <taxon>Cyanidiococcus</taxon>
    </lineage>
</organism>
<feature type="domain" description="Transcription initiation factor IIA gamma subunit N-terminal" evidence="7">
    <location>
        <begin position="28"/>
        <end position="73"/>
    </location>
</feature>
<evidence type="ECO:0000313" key="9">
    <source>
        <dbReference type="Proteomes" id="UP000530660"/>
    </source>
</evidence>
<keyword evidence="3" id="KW-0805">Transcription regulation</keyword>
<dbReference type="GO" id="GO:0005672">
    <property type="term" value="C:transcription factor TFIIA complex"/>
    <property type="evidence" value="ECO:0007669"/>
    <property type="project" value="InterPro"/>
</dbReference>
<dbReference type="SUPFAM" id="SSF47396">
    <property type="entry name" value="Transcription factor IIA (TFIIA), alpha-helical domain"/>
    <property type="match status" value="1"/>
</dbReference>
<comment type="similarity">
    <text evidence="2">Belongs to the TFIIA subunit 2 family.</text>
</comment>
<gene>
    <name evidence="8" type="primary">GTF2A2</name>
    <name evidence="8" type="ORF">F1559_000392</name>
</gene>
<evidence type="ECO:0000313" key="8">
    <source>
        <dbReference type="EMBL" id="KAF6003453.1"/>
    </source>
</evidence>
<evidence type="ECO:0000256" key="2">
    <source>
        <dbReference type="ARBA" id="ARBA00007675"/>
    </source>
</evidence>
<dbReference type="SUPFAM" id="SSF50784">
    <property type="entry name" value="Transcription factor IIA (TFIIA), beta-barrel domain"/>
    <property type="match status" value="1"/>
</dbReference>
<evidence type="ECO:0000256" key="6">
    <source>
        <dbReference type="SAM" id="MobiDB-lite"/>
    </source>
</evidence>
<feature type="compositionally biased region" description="Basic residues" evidence="6">
    <location>
        <begin position="204"/>
        <end position="219"/>
    </location>
</feature>
<comment type="caution">
    <text evidence="8">The sequence shown here is derived from an EMBL/GenBank/DDBJ whole genome shotgun (WGS) entry which is preliminary data.</text>
</comment>
<accession>A0A7J7IK43</accession>
<dbReference type="OrthoDB" id="586585at2759"/>
<dbReference type="GO" id="GO:0006367">
    <property type="term" value="P:transcription initiation at RNA polymerase II promoter"/>
    <property type="evidence" value="ECO:0007669"/>
    <property type="project" value="InterPro"/>
</dbReference>
<evidence type="ECO:0000256" key="4">
    <source>
        <dbReference type="ARBA" id="ARBA00023163"/>
    </source>
</evidence>
<dbReference type="Proteomes" id="UP000530660">
    <property type="component" value="Unassembled WGS sequence"/>
</dbReference>
<dbReference type="Pfam" id="PF02268">
    <property type="entry name" value="TFIIA_gamma_N"/>
    <property type="match status" value="1"/>
</dbReference>
<dbReference type="PANTHER" id="PTHR10966">
    <property type="entry name" value="TRANSCRIPTION INITIATION FACTOR IIA SUBUNIT 2"/>
    <property type="match status" value="1"/>
</dbReference>
<evidence type="ECO:0000259" key="7">
    <source>
        <dbReference type="Pfam" id="PF02268"/>
    </source>
</evidence>
<dbReference type="Gene3D" id="2.30.18.10">
    <property type="entry name" value="Transcription factor IIA (TFIIA), beta-barrel domain"/>
    <property type="match status" value="1"/>
</dbReference>
<sequence length="229" mass="25337">MTDAKTSSADNGGGNVTGSDVNQSGAFYAHYRASTIGLTLEDVLEELLSSGRLREAEATLIRGQFDQVVARYLRKRVSQRSALRGRLSHYNLRDNVWTFLVRHALLRLEHRPENYAVVERFPKRNDGSTVTFPGAPTSLASEASLHGLFLPTRSETRDGRMPNTLGTEISDMEANTQAYVYVDRLRLICTAADANIVKATSGSSRRKRSAAPMRSRPRPRPASVTSVEK</sequence>
<dbReference type="InterPro" id="IPR003194">
    <property type="entry name" value="TFIIA_gsu"/>
</dbReference>
<name>A0A7J7IK43_9RHOD</name>
<evidence type="ECO:0000256" key="3">
    <source>
        <dbReference type="ARBA" id="ARBA00023015"/>
    </source>
</evidence>
<protein>
    <submittedName>
        <fullName evidence="8">Gtf2a2p</fullName>
    </submittedName>
</protein>